<evidence type="ECO:0000256" key="11">
    <source>
        <dbReference type="HAMAP-Rule" id="MF_01636"/>
    </source>
</evidence>
<dbReference type="InterPro" id="IPR023677">
    <property type="entry name" value="UbiD_bacteria"/>
</dbReference>
<evidence type="ECO:0000256" key="10">
    <source>
        <dbReference type="ARBA" id="ARBA00023239"/>
    </source>
</evidence>
<dbReference type="SUPFAM" id="SSF50475">
    <property type="entry name" value="FMN-binding split barrel"/>
    <property type="match status" value="1"/>
</dbReference>
<evidence type="ECO:0000256" key="7">
    <source>
        <dbReference type="ARBA" id="ARBA00022793"/>
    </source>
</evidence>
<dbReference type="AlphaFoldDB" id="A0A4R3JU31"/>
<comment type="subcellular location">
    <subcellularLocation>
        <location evidence="11">Cell membrane</location>
        <topology evidence="11">Peripheral membrane protein</topology>
    </subcellularLocation>
</comment>
<feature type="binding site" evidence="11">
    <location>
        <begin position="189"/>
        <end position="191"/>
    </location>
    <ligand>
        <name>prenylated FMN</name>
        <dbReference type="ChEBI" id="CHEBI:87746"/>
    </ligand>
</feature>
<feature type="binding site" evidence="11">
    <location>
        <position position="238"/>
    </location>
    <ligand>
        <name>Mn(2+)</name>
        <dbReference type="ChEBI" id="CHEBI:29035"/>
    </ligand>
</feature>
<accession>A0A4R3JU31</accession>
<reference evidence="15 16" key="1">
    <citation type="submission" date="2019-03" db="EMBL/GenBank/DDBJ databases">
        <title>Genomic Encyclopedia of Type Strains, Phase IV (KMG-IV): sequencing the most valuable type-strain genomes for metagenomic binning, comparative biology and taxonomic classification.</title>
        <authorList>
            <person name="Goeker M."/>
        </authorList>
    </citation>
    <scope>NUCLEOTIDE SEQUENCE [LARGE SCALE GENOMIC DNA]</scope>
    <source>
        <strain evidence="15 16">DSM 103923</strain>
    </source>
</reference>
<keyword evidence="10 11" id="KW-0456">Lyase</keyword>
<dbReference type="UniPathway" id="UPA00232"/>
<dbReference type="Gene3D" id="1.20.5.570">
    <property type="entry name" value="Single helix bin"/>
    <property type="match status" value="1"/>
</dbReference>
<comment type="caution">
    <text evidence="15">The sequence shown here is derived from an EMBL/GenBank/DDBJ whole genome shotgun (WGS) entry which is preliminary data.</text>
</comment>
<keyword evidence="16" id="KW-1185">Reference proteome</keyword>
<evidence type="ECO:0000256" key="6">
    <source>
        <dbReference type="ARBA" id="ARBA00022723"/>
    </source>
</evidence>
<keyword evidence="7 11" id="KW-0210">Decarboxylase</keyword>
<dbReference type="RefSeq" id="WP_126463605.1">
    <property type="nucleotide sequence ID" value="NZ_AP018721.1"/>
</dbReference>
<feature type="binding site" evidence="11">
    <location>
        <begin position="175"/>
        <end position="177"/>
    </location>
    <ligand>
        <name>prenylated FMN</name>
        <dbReference type="ChEBI" id="CHEBI:87746"/>
    </ligand>
</feature>
<evidence type="ECO:0000256" key="9">
    <source>
        <dbReference type="ARBA" id="ARBA00023211"/>
    </source>
</evidence>
<keyword evidence="4 11" id="KW-0288">FMN</keyword>
<feature type="domain" description="3-octaprenyl-4-hydroxybenzoate carboxy-lyase-like C-terminal" evidence="14">
    <location>
        <begin position="328"/>
        <end position="452"/>
    </location>
</feature>
<comment type="cofactor">
    <cofactor evidence="11">
        <name>Mn(2+)</name>
        <dbReference type="ChEBI" id="CHEBI:29035"/>
    </cofactor>
</comment>
<keyword evidence="5 11" id="KW-0831">Ubiquinone biosynthesis</keyword>
<dbReference type="PANTHER" id="PTHR30108">
    <property type="entry name" value="3-OCTAPRENYL-4-HYDROXYBENZOATE CARBOXY-LYASE-RELATED"/>
    <property type="match status" value="1"/>
</dbReference>
<dbReference type="SUPFAM" id="SSF143968">
    <property type="entry name" value="UbiD C-terminal domain-like"/>
    <property type="match status" value="1"/>
</dbReference>
<protein>
    <recommendedName>
        <fullName evidence="11">3-octaprenyl-4-hydroxybenzoate carboxy-lyase</fullName>
        <ecNumber evidence="11">4.1.1.98</ecNumber>
    </recommendedName>
    <alternativeName>
        <fullName evidence="11">Polyprenyl p-hydroxybenzoate decarboxylase</fullName>
    </alternativeName>
</protein>
<comment type="catalytic activity">
    <reaction evidence="11">
        <text>a 4-hydroxy-3-(all-trans-polyprenyl)benzoate + H(+) = a 2-(all-trans-polyprenyl)phenol + CO2</text>
        <dbReference type="Rhea" id="RHEA:41680"/>
        <dbReference type="Rhea" id="RHEA-COMP:9514"/>
        <dbReference type="Rhea" id="RHEA-COMP:9516"/>
        <dbReference type="ChEBI" id="CHEBI:1269"/>
        <dbReference type="ChEBI" id="CHEBI:15378"/>
        <dbReference type="ChEBI" id="CHEBI:16526"/>
        <dbReference type="ChEBI" id="CHEBI:78396"/>
        <dbReference type="EC" id="4.1.1.98"/>
    </reaction>
</comment>
<dbReference type="Pfam" id="PF01977">
    <property type="entry name" value="UbiD"/>
    <property type="match status" value="1"/>
</dbReference>
<dbReference type="NCBIfam" id="TIGR00148">
    <property type="entry name" value="UbiD family decarboxylase"/>
    <property type="match status" value="1"/>
</dbReference>
<comment type="pathway">
    <text evidence="11">Cofactor biosynthesis; ubiquinone biosynthesis.</text>
</comment>
<keyword evidence="6 11" id="KW-0479">Metal-binding</keyword>
<feature type="binding site" evidence="11">
    <location>
        <begin position="194"/>
        <end position="195"/>
    </location>
    <ligand>
        <name>prenylated FMN</name>
        <dbReference type="ChEBI" id="CHEBI:87746"/>
    </ligand>
</feature>
<keyword evidence="2 11" id="KW-1003">Cell membrane</keyword>
<name>A0A4R3JU31_9PROT</name>
<dbReference type="Pfam" id="PF20695">
    <property type="entry name" value="UbiD_N"/>
    <property type="match status" value="1"/>
</dbReference>
<evidence type="ECO:0000256" key="4">
    <source>
        <dbReference type="ARBA" id="ARBA00022643"/>
    </source>
</evidence>
<dbReference type="GO" id="GO:0006744">
    <property type="term" value="P:ubiquinone biosynthetic process"/>
    <property type="evidence" value="ECO:0007669"/>
    <property type="project" value="UniProtKB-UniRule"/>
</dbReference>
<dbReference type="InterPro" id="IPR002830">
    <property type="entry name" value="UbiD"/>
</dbReference>
<evidence type="ECO:0000256" key="5">
    <source>
        <dbReference type="ARBA" id="ARBA00022688"/>
    </source>
</evidence>
<comment type="similarity">
    <text evidence="1 11">Belongs to the UbiD family.</text>
</comment>
<comment type="function">
    <text evidence="11">Catalyzes the decarboxylation of 3-octaprenyl-4-hydroxy benzoate to 2-octaprenylphenol, an intermediate step in ubiquinone biosynthesis.</text>
</comment>
<dbReference type="Proteomes" id="UP000295135">
    <property type="component" value="Unassembled WGS sequence"/>
</dbReference>
<keyword evidence="9 11" id="KW-0464">Manganese</keyword>
<evidence type="ECO:0000256" key="2">
    <source>
        <dbReference type="ARBA" id="ARBA00022475"/>
    </source>
</evidence>
<evidence type="ECO:0000313" key="15">
    <source>
        <dbReference type="EMBL" id="TCS71050.1"/>
    </source>
</evidence>
<evidence type="ECO:0000256" key="3">
    <source>
        <dbReference type="ARBA" id="ARBA00022630"/>
    </source>
</evidence>
<dbReference type="InterPro" id="IPR049383">
    <property type="entry name" value="UbiD-like_N"/>
</dbReference>
<dbReference type="GO" id="GO:0008694">
    <property type="term" value="F:4-hydroxy-3-polyprenylbenzoate decarboxylase activity"/>
    <property type="evidence" value="ECO:0007669"/>
    <property type="project" value="UniProtKB-UniRule"/>
</dbReference>
<dbReference type="FunFam" id="3.40.1670.10:FF:000001">
    <property type="entry name" value="3-octaprenyl-4-hydroxybenzoate carboxy-lyase"/>
    <property type="match status" value="1"/>
</dbReference>
<evidence type="ECO:0000259" key="13">
    <source>
        <dbReference type="Pfam" id="PF20695"/>
    </source>
</evidence>
<comment type="cofactor">
    <cofactor evidence="11">
        <name>prenylated FMN</name>
        <dbReference type="ChEBI" id="CHEBI:87746"/>
    </cofactor>
    <text evidence="11">Binds 1 prenylated FMN per subunit.</text>
</comment>
<evidence type="ECO:0000256" key="1">
    <source>
        <dbReference type="ARBA" id="ARBA00010021"/>
    </source>
</evidence>
<dbReference type="HAMAP" id="MF_01636">
    <property type="entry name" value="UbiD"/>
    <property type="match status" value="1"/>
</dbReference>
<organism evidence="15 16">
    <name type="scientific">Sulfuritortus calidifontis</name>
    <dbReference type="NCBI Taxonomy" id="1914471"/>
    <lineage>
        <taxon>Bacteria</taxon>
        <taxon>Pseudomonadati</taxon>
        <taxon>Pseudomonadota</taxon>
        <taxon>Betaproteobacteria</taxon>
        <taxon>Nitrosomonadales</taxon>
        <taxon>Thiobacillaceae</taxon>
        <taxon>Sulfuritortus</taxon>
    </lineage>
</organism>
<proteinExistence type="inferred from homology"/>
<dbReference type="InterPro" id="IPR048304">
    <property type="entry name" value="UbiD_Rift_dom"/>
</dbReference>
<keyword evidence="8 11" id="KW-0472">Membrane</keyword>
<dbReference type="Gene3D" id="3.40.1670.10">
    <property type="entry name" value="UbiD C-terminal domain-like"/>
    <property type="match status" value="1"/>
</dbReference>
<gene>
    <name evidence="11" type="primary">ubiD</name>
    <name evidence="15" type="ORF">EDC61_11267</name>
</gene>
<feature type="domain" description="3-octaprenyl-4-hydroxybenzoate carboxy-lyase-like Rift-related" evidence="12">
    <location>
        <begin position="121"/>
        <end position="322"/>
    </location>
</feature>
<keyword evidence="3 11" id="KW-0285">Flavoprotein</keyword>
<evidence type="ECO:0000259" key="14">
    <source>
        <dbReference type="Pfam" id="PF20696"/>
    </source>
</evidence>
<dbReference type="InterPro" id="IPR049381">
    <property type="entry name" value="UbiD-like_C"/>
</dbReference>
<dbReference type="PANTHER" id="PTHR30108:SF17">
    <property type="entry name" value="FERULIC ACID DECARBOXYLASE 1"/>
    <property type="match status" value="1"/>
</dbReference>
<feature type="domain" description="3-octaprenyl-4-hydroxybenzoate carboxy-lyase-like N-terminal" evidence="13">
    <location>
        <begin position="10"/>
        <end position="89"/>
    </location>
</feature>
<feature type="binding site" evidence="11">
    <location>
        <position position="172"/>
    </location>
    <ligand>
        <name>Mn(2+)</name>
        <dbReference type="ChEBI" id="CHEBI:29035"/>
    </ligand>
</feature>
<dbReference type="FunFam" id="1.20.5.570:FF:000001">
    <property type="entry name" value="3-octaprenyl-4-hydroxybenzoate carboxy-lyase"/>
    <property type="match status" value="1"/>
</dbReference>
<comment type="subunit">
    <text evidence="11">Homohexamer.</text>
</comment>
<evidence type="ECO:0000256" key="8">
    <source>
        <dbReference type="ARBA" id="ARBA00023136"/>
    </source>
</evidence>
<dbReference type="EMBL" id="SLZY01000012">
    <property type="protein sequence ID" value="TCS71050.1"/>
    <property type="molecule type" value="Genomic_DNA"/>
</dbReference>
<sequence length="487" mass="54715">MQYKDLRDFIAQLEQRGELMRIGIEVDPRLEMTEIGDRVLRAGGPALLFERPRGHSLPVLTNLFGTVRRVALGMGEEDPAKLREIGKLLAYLKEPEPPRGLRDAWEKWPVLKQVLNMAPKEVRSAPCQDVVWEGAEVDLSRLPIQTCWPGDAGPLITWGLTITRGPHKARQNLGIYRQQVIGRNKLIMRWLAHRGGALDFREHQQARAGQPFPVCVALGADPATILGAVTPVPDSLSEYQFAGLLRGAKTEVVKAIGSDLQVPAAAEIVLEGVIQPNETAPEGPFGDHTGYYNEVERFPVFTVERITLRRDPIYHSTYTGKPPDEPAILGVALNEVFVPLLQKQFPEITDFYLPPEGCSYRMACVSMKKQYPGHAKRVMFGVWSFLRQFMYTKFILVTDDDVNVRDWKEVIWAMTTRVDPARDTLIVENTPIDYLDFASPVSGLGSKMGIDATNKWPGETSREWGRPIAMKAEVKQRIDALWQQLGL</sequence>
<dbReference type="EC" id="4.1.1.98" evidence="11"/>
<dbReference type="OrthoDB" id="9809841at2"/>
<dbReference type="GO" id="GO:0005829">
    <property type="term" value="C:cytosol"/>
    <property type="evidence" value="ECO:0007669"/>
    <property type="project" value="TreeGrafter"/>
</dbReference>
<dbReference type="NCBIfam" id="NF008175">
    <property type="entry name" value="PRK10922.1"/>
    <property type="match status" value="1"/>
</dbReference>
<dbReference type="Pfam" id="PF20696">
    <property type="entry name" value="UbiD_C"/>
    <property type="match status" value="1"/>
</dbReference>
<feature type="active site" description="Proton donor" evidence="11">
    <location>
        <position position="287"/>
    </location>
</feature>
<dbReference type="GO" id="GO:0046872">
    <property type="term" value="F:metal ion binding"/>
    <property type="evidence" value="ECO:0007669"/>
    <property type="project" value="UniProtKB-KW"/>
</dbReference>
<evidence type="ECO:0000259" key="12">
    <source>
        <dbReference type="Pfam" id="PF01977"/>
    </source>
</evidence>
<evidence type="ECO:0000313" key="16">
    <source>
        <dbReference type="Proteomes" id="UP000295135"/>
    </source>
</evidence>
<dbReference type="GO" id="GO:0005886">
    <property type="term" value="C:plasma membrane"/>
    <property type="evidence" value="ECO:0007669"/>
    <property type="project" value="UniProtKB-SubCell"/>
</dbReference>